<reference evidence="1" key="1">
    <citation type="submission" date="2018-02" db="EMBL/GenBank/DDBJ databases">
        <title>Rhizophora mucronata_Transcriptome.</title>
        <authorList>
            <person name="Meera S.P."/>
            <person name="Sreeshan A."/>
            <person name="Augustine A."/>
        </authorList>
    </citation>
    <scope>NUCLEOTIDE SEQUENCE</scope>
    <source>
        <tissue evidence="1">Leaf</tissue>
    </source>
</reference>
<proteinExistence type="predicted"/>
<evidence type="ECO:0000313" key="1">
    <source>
        <dbReference type="EMBL" id="MBX63789.1"/>
    </source>
</evidence>
<dbReference type="EMBL" id="GGEC01083305">
    <property type="protein sequence ID" value="MBX63789.1"/>
    <property type="molecule type" value="Transcribed_RNA"/>
</dbReference>
<accession>A0A2P2QA70</accession>
<protein>
    <submittedName>
        <fullName evidence="1">Uncharacterized protein</fullName>
    </submittedName>
</protein>
<dbReference type="AlphaFoldDB" id="A0A2P2QA70"/>
<sequence length="52" mass="6091">MWDLGKGKMYAVTLVLIEMLFLPLVYAKWNTVYSAMPLMVPSFWESSYREPS</sequence>
<organism evidence="1">
    <name type="scientific">Rhizophora mucronata</name>
    <name type="common">Asiatic mangrove</name>
    <dbReference type="NCBI Taxonomy" id="61149"/>
    <lineage>
        <taxon>Eukaryota</taxon>
        <taxon>Viridiplantae</taxon>
        <taxon>Streptophyta</taxon>
        <taxon>Embryophyta</taxon>
        <taxon>Tracheophyta</taxon>
        <taxon>Spermatophyta</taxon>
        <taxon>Magnoliopsida</taxon>
        <taxon>eudicotyledons</taxon>
        <taxon>Gunneridae</taxon>
        <taxon>Pentapetalae</taxon>
        <taxon>rosids</taxon>
        <taxon>fabids</taxon>
        <taxon>Malpighiales</taxon>
        <taxon>Rhizophoraceae</taxon>
        <taxon>Rhizophora</taxon>
    </lineage>
</organism>
<name>A0A2P2QA70_RHIMU</name>